<dbReference type="GO" id="GO:0003908">
    <property type="term" value="F:methylated-DNA-[protein]-cysteine S-methyltransferase activity"/>
    <property type="evidence" value="ECO:0007669"/>
    <property type="project" value="UniProtKB-EC"/>
</dbReference>
<dbReference type="InterPro" id="IPR016221">
    <property type="entry name" value="Bifunct_regulatory_prot_Ada"/>
</dbReference>
<keyword evidence="13" id="KW-0479">Metal-binding</keyword>
<reference evidence="15 16" key="1">
    <citation type="submission" date="2019-08" db="EMBL/GenBank/DDBJ databases">
        <authorList>
            <person name="Seo M.-J."/>
        </authorList>
    </citation>
    <scope>NUCLEOTIDE SEQUENCE [LARGE SCALE GENOMIC DNA]</scope>
    <source>
        <strain evidence="15 16">KIGAM108</strain>
    </source>
</reference>
<name>A0A5D6VC43_9BACT</name>
<dbReference type="PROSITE" id="PS01124">
    <property type="entry name" value="HTH_ARAC_FAMILY_2"/>
    <property type="match status" value="1"/>
</dbReference>
<evidence type="ECO:0000256" key="2">
    <source>
        <dbReference type="ARBA" id="ARBA00008711"/>
    </source>
</evidence>
<protein>
    <recommendedName>
        <fullName evidence="3">methylated-DNA--[protein]-cysteine S-methyltransferase</fullName>
        <ecNumber evidence="3">2.1.1.63</ecNumber>
    </recommendedName>
</protein>
<dbReference type="InterPro" id="IPR036388">
    <property type="entry name" value="WH-like_DNA-bd_sf"/>
</dbReference>
<keyword evidence="7" id="KW-0805">Transcription regulation</keyword>
<dbReference type="FunFam" id="1.10.10.10:FF:000214">
    <property type="entry name" value="Methylated-DNA--protein-cysteine methyltransferase"/>
    <property type="match status" value="1"/>
</dbReference>
<evidence type="ECO:0000256" key="13">
    <source>
        <dbReference type="PIRSR" id="PIRSR000409-3"/>
    </source>
</evidence>
<dbReference type="InterPro" id="IPR001497">
    <property type="entry name" value="MethylDNA_cys_MeTrfase_AS"/>
</dbReference>
<dbReference type="InterPro" id="IPR036217">
    <property type="entry name" value="MethylDNA_cys_MeTrfase_DNAb"/>
</dbReference>
<dbReference type="SUPFAM" id="SSF46689">
    <property type="entry name" value="Homeodomain-like"/>
    <property type="match status" value="1"/>
</dbReference>
<dbReference type="Pfam" id="PF02805">
    <property type="entry name" value="Ada_Zn_binding"/>
    <property type="match status" value="1"/>
</dbReference>
<dbReference type="InterPro" id="IPR035451">
    <property type="entry name" value="Ada-like_dom_sf"/>
</dbReference>
<evidence type="ECO:0000256" key="7">
    <source>
        <dbReference type="ARBA" id="ARBA00023015"/>
    </source>
</evidence>
<evidence type="ECO:0000256" key="9">
    <source>
        <dbReference type="ARBA" id="ARBA00023163"/>
    </source>
</evidence>
<dbReference type="Proteomes" id="UP000322791">
    <property type="component" value="Unassembled WGS sequence"/>
</dbReference>
<dbReference type="GO" id="GO:0032259">
    <property type="term" value="P:methylation"/>
    <property type="evidence" value="ECO:0007669"/>
    <property type="project" value="UniProtKB-KW"/>
</dbReference>
<evidence type="ECO:0000313" key="15">
    <source>
        <dbReference type="EMBL" id="TYZ12488.1"/>
    </source>
</evidence>
<dbReference type="RefSeq" id="WP_149069728.1">
    <property type="nucleotide sequence ID" value="NZ_VTHL01000003.1"/>
</dbReference>
<comment type="catalytic activity">
    <reaction evidence="11">
        <text>a 6-O-methyl-2'-deoxyguanosine in DNA + L-cysteinyl-[protein] = S-methyl-L-cysteinyl-[protein] + a 2'-deoxyguanosine in DNA</text>
        <dbReference type="Rhea" id="RHEA:24000"/>
        <dbReference type="Rhea" id="RHEA-COMP:10131"/>
        <dbReference type="Rhea" id="RHEA-COMP:10132"/>
        <dbReference type="Rhea" id="RHEA-COMP:11367"/>
        <dbReference type="Rhea" id="RHEA-COMP:11368"/>
        <dbReference type="ChEBI" id="CHEBI:29950"/>
        <dbReference type="ChEBI" id="CHEBI:82612"/>
        <dbReference type="ChEBI" id="CHEBI:85445"/>
        <dbReference type="ChEBI" id="CHEBI:85448"/>
        <dbReference type="EC" id="2.1.1.63"/>
    </reaction>
</comment>
<evidence type="ECO:0000256" key="11">
    <source>
        <dbReference type="ARBA" id="ARBA00049348"/>
    </source>
</evidence>
<keyword evidence="9" id="KW-0804">Transcription</keyword>
<evidence type="ECO:0000256" key="4">
    <source>
        <dbReference type="ARBA" id="ARBA00022603"/>
    </source>
</evidence>
<accession>A0A5D6VC43</accession>
<evidence type="ECO:0000259" key="14">
    <source>
        <dbReference type="PROSITE" id="PS01124"/>
    </source>
</evidence>
<dbReference type="EMBL" id="VTHL01000003">
    <property type="protein sequence ID" value="TYZ12488.1"/>
    <property type="molecule type" value="Genomic_DNA"/>
</dbReference>
<dbReference type="GO" id="GO:0003700">
    <property type="term" value="F:DNA-binding transcription factor activity"/>
    <property type="evidence" value="ECO:0007669"/>
    <property type="project" value="InterPro"/>
</dbReference>
<keyword evidence="4 15" id="KW-0489">Methyltransferase</keyword>
<proteinExistence type="inferred from homology"/>
<dbReference type="SUPFAM" id="SSF57884">
    <property type="entry name" value="Ada DNA repair protein, N-terminal domain (N-Ada 10)"/>
    <property type="match status" value="1"/>
</dbReference>
<dbReference type="InterPro" id="IPR036631">
    <property type="entry name" value="MGMT_N_sf"/>
</dbReference>
<dbReference type="InterPro" id="IPR009057">
    <property type="entry name" value="Homeodomain-like_sf"/>
</dbReference>
<dbReference type="PANTHER" id="PTHR10815:SF5">
    <property type="entry name" value="METHYLATED-DNA--PROTEIN-CYSTEINE METHYLTRANSFERASE"/>
    <property type="match status" value="1"/>
</dbReference>
<dbReference type="EC" id="2.1.1.63" evidence="3"/>
<feature type="domain" description="HTH araC/xylS-type" evidence="14">
    <location>
        <begin position="109"/>
        <end position="182"/>
    </location>
</feature>
<evidence type="ECO:0000313" key="16">
    <source>
        <dbReference type="Proteomes" id="UP000322791"/>
    </source>
</evidence>
<feature type="binding site" evidence="13">
    <location>
        <position position="38"/>
    </location>
    <ligand>
        <name>Zn(2+)</name>
        <dbReference type="ChEBI" id="CHEBI:29105"/>
    </ligand>
</feature>
<dbReference type="PROSITE" id="PS00374">
    <property type="entry name" value="MGMT"/>
    <property type="match status" value="1"/>
</dbReference>
<feature type="binding site" evidence="13">
    <location>
        <position position="69"/>
    </location>
    <ligand>
        <name>Zn(2+)</name>
        <dbReference type="ChEBI" id="CHEBI:29105"/>
    </ligand>
</feature>
<dbReference type="SMART" id="SM00342">
    <property type="entry name" value="HTH_ARAC"/>
    <property type="match status" value="1"/>
</dbReference>
<comment type="cofactor">
    <cofactor evidence="13">
        <name>Zn(2+)</name>
        <dbReference type="ChEBI" id="CHEBI:29105"/>
    </cofactor>
    <text evidence="13">Binds 1 zinc ion per subunit.</text>
</comment>
<dbReference type="PANTHER" id="PTHR10815">
    <property type="entry name" value="METHYLATED-DNA--PROTEIN-CYSTEINE METHYLTRANSFERASE"/>
    <property type="match status" value="1"/>
</dbReference>
<dbReference type="InterPro" id="IPR008332">
    <property type="entry name" value="MethylG_MeTrfase_N"/>
</dbReference>
<dbReference type="GO" id="GO:0043565">
    <property type="term" value="F:sequence-specific DNA binding"/>
    <property type="evidence" value="ECO:0007669"/>
    <property type="project" value="InterPro"/>
</dbReference>
<feature type="binding site" evidence="13">
    <location>
        <position position="42"/>
    </location>
    <ligand>
        <name>Zn(2+)</name>
        <dbReference type="ChEBI" id="CHEBI:29105"/>
    </ligand>
</feature>
<evidence type="ECO:0000256" key="5">
    <source>
        <dbReference type="ARBA" id="ARBA00022679"/>
    </source>
</evidence>
<gene>
    <name evidence="15" type="ORF">FY528_04110</name>
</gene>
<dbReference type="Gene3D" id="3.30.160.70">
    <property type="entry name" value="Methylated DNA-protein cysteine methyltransferase domain"/>
    <property type="match status" value="1"/>
</dbReference>
<dbReference type="InterPro" id="IPR014048">
    <property type="entry name" value="MethylDNA_cys_MeTrfase_DNA-bd"/>
</dbReference>
<comment type="similarity">
    <text evidence="2">Belongs to the MGMT family.</text>
</comment>
<feature type="active site" description="Nucleophile; methyl group acceptor from either O6-methylguanine or O4-methylthymine" evidence="12">
    <location>
        <position position="319"/>
    </location>
</feature>
<keyword evidence="6" id="KW-0227">DNA damage</keyword>
<dbReference type="Pfam" id="PF02870">
    <property type="entry name" value="Methyltransf_1N"/>
    <property type="match status" value="1"/>
</dbReference>
<dbReference type="Gene3D" id="1.10.10.10">
    <property type="entry name" value="Winged helix-like DNA-binding domain superfamily/Winged helix DNA-binding domain"/>
    <property type="match status" value="1"/>
</dbReference>
<evidence type="ECO:0000256" key="12">
    <source>
        <dbReference type="PIRSR" id="PIRSR000409-1"/>
    </source>
</evidence>
<keyword evidence="16" id="KW-1185">Reference proteome</keyword>
<dbReference type="GO" id="GO:0006281">
    <property type="term" value="P:DNA repair"/>
    <property type="evidence" value="ECO:0007669"/>
    <property type="project" value="UniProtKB-KW"/>
</dbReference>
<dbReference type="AlphaFoldDB" id="A0A5D6VC43"/>
<sequence length="372" mass="41268">MSNDLSARHQEYYQALVDKNGAYEGSFIAAVKTTGIFCRPTCTARKPKPENVEFFAGAREALLHGYRACKVCTPLEKPGETPTHIQDLLRDLHAAPASRLTDAQLRARGLEPATLRRWFLKNHGLTFQAYQRMVRLNGAFKRIQRGESVTGTAYEAGYESLSGFQDSFKAVFGVAPSNSRQQGVIDLTRLETPLGPMLACAVPQGICLLEFADRKMLETELKYLTRRLNAAIVPGPNPHFELLQQQLNEYFRGHRREFSVPLFAPGTPFQQAVWRALQTIPYGSVRSYQQQAASLLQPGAQRAVATANGLNRISILVPCHRVVASNGQLAGYGGGLWRKQWLLNLEAQHTPRHHSLASDMVPVSAELKSSVS</sequence>
<dbReference type="InterPro" id="IPR004026">
    <property type="entry name" value="Ada_DNA_repair_Zn-bd"/>
</dbReference>
<feature type="binding site" evidence="13">
    <location>
        <position position="72"/>
    </location>
    <ligand>
        <name>Zn(2+)</name>
        <dbReference type="ChEBI" id="CHEBI:29105"/>
    </ligand>
</feature>
<keyword evidence="5 15" id="KW-0808">Transferase</keyword>
<comment type="catalytic activity">
    <reaction evidence="1">
        <text>a 4-O-methyl-thymidine in DNA + L-cysteinyl-[protein] = a thymidine in DNA + S-methyl-L-cysteinyl-[protein]</text>
        <dbReference type="Rhea" id="RHEA:53428"/>
        <dbReference type="Rhea" id="RHEA-COMP:10131"/>
        <dbReference type="Rhea" id="RHEA-COMP:10132"/>
        <dbReference type="Rhea" id="RHEA-COMP:13555"/>
        <dbReference type="Rhea" id="RHEA-COMP:13556"/>
        <dbReference type="ChEBI" id="CHEBI:29950"/>
        <dbReference type="ChEBI" id="CHEBI:82612"/>
        <dbReference type="ChEBI" id="CHEBI:137386"/>
        <dbReference type="ChEBI" id="CHEBI:137387"/>
        <dbReference type="EC" id="2.1.1.63"/>
    </reaction>
</comment>
<dbReference type="Gene3D" id="3.40.10.10">
    <property type="entry name" value="DNA Methylphosphotriester Repair Domain"/>
    <property type="match status" value="1"/>
</dbReference>
<dbReference type="SUPFAM" id="SSF53155">
    <property type="entry name" value="Methylated DNA-protein cysteine methyltransferase domain"/>
    <property type="match status" value="1"/>
</dbReference>
<feature type="active site" description="Nucleophile; methyl group acceptor from methylphosphotriester" evidence="12">
    <location>
        <position position="38"/>
    </location>
</feature>
<organism evidence="15 16">
    <name type="scientific">Hymenobacter lutimineralis</name>
    <dbReference type="NCBI Taxonomy" id="2606448"/>
    <lineage>
        <taxon>Bacteria</taxon>
        <taxon>Pseudomonadati</taxon>
        <taxon>Bacteroidota</taxon>
        <taxon>Cytophagia</taxon>
        <taxon>Cytophagales</taxon>
        <taxon>Hymenobacteraceae</taxon>
        <taxon>Hymenobacter</taxon>
    </lineage>
</organism>
<dbReference type="Pfam" id="PF12833">
    <property type="entry name" value="HTH_18"/>
    <property type="match status" value="1"/>
</dbReference>
<dbReference type="SUPFAM" id="SSF46767">
    <property type="entry name" value="Methylated DNA-protein cysteine methyltransferase, C-terminal domain"/>
    <property type="match status" value="1"/>
</dbReference>
<dbReference type="PIRSF" id="PIRSF000409">
    <property type="entry name" value="Ada"/>
    <property type="match status" value="1"/>
</dbReference>
<comment type="caution">
    <text evidence="15">The sequence shown here is derived from an EMBL/GenBank/DDBJ whole genome shotgun (WGS) entry which is preliminary data.</text>
</comment>
<evidence type="ECO:0000256" key="3">
    <source>
        <dbReference type="ARBA" id="ARBA00011918"/>
    </source>
</evidence>
<keyword evidence="8" id="KW-0010">Activator</keyword>
<dbReference type="CDD" id="cd06445">
    <property type="entry name" value="ATase"/>
    <property type="match status" value="1"/>
</dbReference>
<dbReference type="Pfam" id="PF01035">
    <property type="entry name" value="DNA_binding_1"/>
    <property type="match status" value="1"/>
</dbReference>
<keyword evidence="10" id="KW-0234">DNA repair</keyword>
<keyword evidence="13" id="KW-0862">Zinc</keyword>
<evidence type="ECO:0000256" key="10">
    <source>
        <dbReference type="ARBA" id="ARBA00023204"/>
    </source>
</evidence>
<dbReference type="GO" id="GO:0008270">
    <property type="term" value="F:zinc ion binding"/>
    <property type="evidence" value="ECO:0007669"/>
    <property type="project" value="InterPro"/>
</dbReference>
<dbReference type="NCBIfam" id="TIGR00589">
    <property type="entry name" value="ogt"/>
    <property type="match status" value="1"/>
</dbReference>
<evidence type="ECO:0000256" key="8">
    <source>
        <dbReference type="ARBA" id="ARBA00023159"/>
    </source>
</evidence>
<dbReference type="InterPro" id="IPR018060">
    <property type="entry name" value="HTH_AraC"/>
</dbReference>
<evidence type="ECO:0000256" key="1">
    <source>
        <dbReference type="ARBA" id="ARBA00001286"/>
    </source>
</evidence>
<evidence type="ECO:0000256" key="6">
    <source>
        <dbReference type="ARBA" id="ARBA00022763"/>
    </source>
</evidence>
<dbReference type="Gene3D" id="1.10.10.60">
    <property type="entry name" value="Homeodomain-like"/>
    <property type="match status" value="1"/>
</dbReference>